<dbReference type="OrthoDB" id="5978493at2759"/>
<protein>
    <submittedName>
        <fullName evidence="2">Uncharacterized protein</fullName>
    </submittedName>
</protein>
<accession>A0A4C1VAV3</accession>
<evidence type="ECO:0000313" key="2">
    <source>
        <dbReference type="EMBL" id="GBP35971.1"/>
    </source>
</evidence>
<organism evidence="2 3">
    <name type="scientific">Eumeta variegata</name>
    <name type="common">Bagworm moth</name>
    <name type="synonym">Eumeta japonica</name>
    <dbReference type="NCBI Taxonomy" id="151549"/>
    <lineage>
        <taxon>Eukaryota</taxon>
        <taxon>Metazoa</taxon>
        <taxon>Ecdysozoa</taxon>
        <taxon>Arthropoda</taxon>
        <taxon>Hexapoda</taxon>
        <taxon>Insecta</taxon>
        <taxon>Pterygota</taxon>
        <taxon>Neoptera</taxon>
        <taxon>Endopterygota</taxon>
        <taxon>Lepidoptera</taxon>
        <taxon>Glossata</taxon>
        <taxon>Ditrysia</taxon>
        <taxon>Tineoidea</taxon>
        <taxon>Psychidae</taxon>
        <taxon>Oiketicinae</taxon>
        <taxon>Eumeta</taxon>
    </lineage>
</organism>
<dbReference type="EMBL" id="BGZK01000312">
    <property type="protein sequence ID" value="GBP35971.1"/>
    <property type="molecule type" value="Genomic_DNA"/>
</dbReference>
<dbReference type="Proteomes" id="UP000299102">
    <property type="component" value="Unassembled WGS sequence"/>
</dbReference>
<proteinExistence type="predicted"/>
<feature type="transmembrane region" description="Helical" evidence="1">
    <location>
        <begin position="15"/>
        <end position="36"/>
    </location>
</feature>
<keyword evidence="3" id="KW-1185">Reference proteome</keyword>
<reference evidence="2 3" key="1">
    <citation type="journal article" date="2019" name="Commun. Biol.">
        <title>The bagworm genome reveals a unique fibroin gene that provides high tensile strength.</title>
        <authorList>
            <person name="Kono N."/>
            <person name="Nakamura H."/>
            <person name="Ohtoshi R."/>
            <person name="Tomita M."/>
            <person name="Numata K."/>
            <person name="Arakawa K."/>
        </authorList>
    </citation>
    <scope>NUCLEOTIDE SEQUENCE [LARGE SCALE GENOMIC DNA]</scope>
</reference>
<sequence length="268" mass="30458">MVANIGIINSSNAEATAYISAVAAAAGVVLVLLLFLGRRWCSSALFGRAKCCDEILAVNAPRIAQPLDDAQFGYPQVNLHVYIVFSSRLSPVRTLFSRRDNGPSADSRQRDQPLVAFHKSRGRSRCDERPCRYMLSKPIHYPERIFTFEASDSDEELRLRIQHRLAIAPEGTAAAENEDDVTQKGMYEVRACKLRERPASAARKFSEYPRRFPRVRCHTTSEYGNSQNKPIWQFRRPINFSFFFDSIGGRAKPLRQLTYMRTPLKPVI</sequence>
<dbReference type="AlphaFoldDB" id="A0A4C1VAV3"/>
<keyword evidence="1" id="KW-1133">Transmembrane helix</keyword>
<evidence type="ECO:0000256" key="1">
    <source>
        <dbReference type="SAM" id="Phobius"/>
    </source>
</evidence>
<gene>
    <name evidence="2" type="ORF">EVAR_91522_1</name>
</gene>
<comment type="caution">
    <text evidence="2">The sequence shown here is derived from an EMBL/GenBank/DDBJ whole genome shotgun (WGS) entry which is preliminary data.</text>
</comment>
<evidence type="ECO:0000313" key="3">
    <source>
        <dbReference type="Proteomes" id="UP000299102"/>
    </source>
</evidence>
<name>A0A4C1VAV3_EUMVA</name>
<keyword evidence="1" id="KW-0472">Membrane</keyword>
<keyword evidence="1" id="KW-0812">Transmembrane</keyword>